<comment type="similarity">
    <text evidence="2">Belongs to the class II ribonucleoside-triphosphate reductase family.</text>
</comment>
<feature type="domain" description="Ribonucleotide reductase large subunit C-terminal" evidence="15">
    <location>
        <begin position="373"/>
        <end position="506"/>
    </location>
</feature>
<evidence type="ECO:0000256" key="12">
    <source>
        <dbReference type="ARBA" id="ARBA00048987"/>
    </source>
</evidence>
<evidence type="ECO:0000313" key="19">
    <source>
        <dbReference type="Proteomes" id="UP000644756"/>
    </source>
</evidence>
<feature type="disulfide bond" description="Redox-active" evidence="14">
    <location>
        <begin position="120"/>
        <end position="437"/>
    </location>
</feature>
<keyword evidence="8" id="KW-0560">Oxidoreductase</keyword>
<keyword evidence="9 14" id="KW-1015">Disulfide bond</keyword>
<evidence type="ECO:0000256" key="11">
    <source>
        <dbReference type="ARBA" id="ARBA00023285"/>
    </source>
</evidence>
<dbReference type="Pfam" id="PF02867">
    <property type="entry name" value="Ribonuc_red_lgC"/>
    <property type="match status" value="1"/>
</dbReference>
<keyword evidence="19" id="KW-1185">Reference proteome</keyword>
<dbReference type="NCBIfam" id="TIGR02505">
    <property type="entry name" value="RTPR"/>
    <property type="match status" value="1"/>
</dbReference>
<sequence length="747" mass="84281">MTKNERLLTEDFIAAYPEFPTHMNALGQFVYYRTYSRWLPTQGRRENWRETCRRAAEYNVSLAVKHLTRIGYPVDYEWHRKEAELLFDNMFNLRQFLSGRTLWVGGTPVAEMSALSNFNCSFSNVRSWSDLGDIFYLLMVGTGCGLKSTKKFAREMAPIRANTTLLHSEYDPVPESARYEDTVLRDMGNGYAKLYVGDSKLGWVDSLRIYFDILTKSEYEHIHTVKISYNSVRPHGERLKTFGGTASGPEPLREMFDGIDSVIKNRIDPLLEPLEIVDAEKGYARVRPIHILDIANLIGNNVVIGGVRRTAEIFLMDADDYECIFAKYGLNGIWDADKHTDVVRKTRALGLEKEAAFLESLPLFDPNARPLHHRRMSNNSIAFETQPSREQLNLVFTMMQAEGEPGFVNLEEARRRRPNAEGLNPCAEILLDSYGVCNLTTVNMTAFMSDGGVLDKHGIYEAQRLSARAGLRMTLAQLEIPHWDAVQQRDRLLGTSLTGVKDATAKFAGDASFMGRSLLKRLGTMAREEADRYAKQLRVSSPLLVTTVKPEGTISQVAGGVSSGLHWSHSPYYIRRIRINAADPLARAVLDLGWTVNPEVGTPGETHEERMKNARTYVIDFPVASGATETKDDVSAARQLDTYFAFQRYYTEHNSSNTITVRPHEWAEVESIVYEKWDEFTAVSFLALDGGSYALAPYEAIDRETYERMATEMKPFDPAILTRYETTGISELDAGDPDCSTGACPIR</sequence>
<evidence type="ECO:0000256" key="4">
    <source>
        <dbReference type="ARBA" id="ARBA00021063"/>
    </source>
</evidence>
<evidence type="ECO:0000256" key="8">
    <source>
        <dbReference type="ARBA" id="ARBA00023002"/>
    </source>
</evidence>
<comment type="cofactor">
    <cofactor evidence="1">
        <name>adenosylcob(III)alamin</name>
        <dbReference type="ChEBI" id="CHEBI:18408"/>
    </cofactor>
</comment>
<evidence type="ECO:0000256" key="13">
    <source>
        <dbReference type="PIRSR" id="PIRSR613345-1"/>
    </source>
</evidence>
<dbReference type="InterPro" id="IPR054158">
    <property type="entry name" value="RNR-II_ins_dom"/>
</dbReference>
<dbReference type="Proteomes" id="UP000644756">
    <property type="component" value="Unassembled WGS sequence"/>
</dbReference>
<dbReference type="Pfam" id="PF17975">
    <property type="entry name" value="RNR_Alpha"/>
    <property type="match status" value="1"/>
</dbReference>
<comment type="catalytic activity">
    <reaction evidence="12">
        <text>a 2'-deoxyribonucleoside 5'-triphosphate + [thioredoxin]-disulfide + H2O = a ribonucleoside 5'-triphosphate + [thioredoxin]-dithiol</text>
        <dbReference type="Rhea" id="RHEA:12701"/>
        <dbReference type="Rhea" id="RHEA-COMP:10698"/>
        <dbReference type="Rhea" id="RHEA-COMP:10700"/>
        <dbReference type="ChEBI" id="CHEBI:15377"/>
        <dbReference type="ChEBI" id="CHEBI:29950"/>
        <dbReference type="ChEBI" id="CHEBI:50058"/>
        <dbReference type="ChEBI" id="CHEBI:61557"/>
        <dbReference type="ChEBI" id="CHEBI:61560"/>
        <dbReference type="EC" id="1.17.4.2"/>
    </reaction>
</comment>
<evidence type="ECO:0000256" key="3">
    <source>
        <dbReference type="ARBA" id="ARBA00012275"/>
    </source>
</evidence>
<evidence type="ECO:0000256" key="9">
    <source>
        <dbReference type="ARBA" id="ARBA00023157"/>
    </source>
</evidence>
<keyword evidence="10" id="KW-0676">Redox-active center</keyword>
<dbReference type="InterPro" id="IPR050862">
    <property type="entry name" value="RdRp_reductase_class-2"/>
</dbReference>
<evidence type="ECO:0000259" key="16">
    <source>
        <dbReference type="Pfam" id="PF17975"/>
    </source>
</evidence>
<dbReference type="AlphaFoldDB" id="A0A917CK43"/>
<reference evidence="18" key="2">
    <citation type="submission" date="2020-09" db="EMBL/GenBank/DDBJ databases">
        <authorList>
            <person name="Sun Q."/>
            <person name="Zhou Y."/>
        </authorList>
    </citation>
    <scope>NUCLEOTIDE SEQUENCE</scope>
    <source>
        <strain evidence="18">CGMCC 1.12987</strain>
    </source>
</reference>
<keyword evidence="5" id="KW-0021">Allosteric enzyme</keyword>
<dbReference type="InterPro" id="IPR013345">
    <property type="entry name" value="RTP_Rdtase_AdoCbl-dep"/>
</dbReference>
<name>A0A917CK43_9BACL</name>
<keyword evidence="11" id="KW-0170">Cobalt</keyword>
<reference evidence="18" key="1">
    <citation type="journal article" date="2014" name="Int. J. Syst. Evol. Microbiol.">
        <title>Complete genome sequence of Corynebacterium casei LMG S-19264T (=DSM 44701T), isolated from a smear-ripened cheese.</title>
        <authorList>
            <consortium name="US DOE Joint Genome Institute (JGI-PGF)"/>
            <person name="Walter F."/>
            <person name="Albersmeier A."/>
            <person name="Kalinowski J."/>
            <person name="Ruckert C."/>
        </authorList>
    </citation>
    <scope>NUCLEOTIDE SEQUENCE</scope>
    <source>
        <strain evidence="18">CGMCC 1.12987</strain>
    </source>
</reference>
<dbReference type="Pfam" id="PF21995">
    <property type="entry name" value="RNR-II_ins_dom"/>
    <property type="match status" value="1"/>
</dbReference>
<dbReference type="Gene3D" id="3.90.1390.10">
    <property type="entry name" value="b-12 dependent (class ii) ribonucleotide reductase, chain A, domain 3"/>
    <property type="match status" value="1"/>
</dbReference>
<accession>A0A917CK43</accession>
<dbReference type="InterPro" id="IPR040763">
    <property type="entry name" value="RNR_alpha_hel"/>
</dbReference>
<dbReference type="GO" id="GO:0000166">
    <property type="term" value="F:nucleotide binding"/>
    <property type="evidence" value="ECO:0007669"/>
    <property type="project" value="InterPro"/>
</dbReference>
<protein>
    <recommendedName>
        <fullName evidence="4">Adenosylcobalamin-dependent ribonucleoside-triphosphate reductase</fullName>
        <ecNumber evidence="3">1.17.4.2</ecNumber>
    </recommendedName>
</protein>
<dbReference type="SUPFAM" id="SSF51998">
    <property type="entry name" value="PFL-like glycyl radical enzymes"/>
    <property type="match status" value="1"/>
</dbReference>
<dbReference type="Gene3D" id="3.20.70.20">
    <property type="match status" value="1"/>
</dbReference>
<feature type="active site" evidence="13">
    <location>
        <position position="428"/>
    </location>
</feature>
<dbReference type="PANTHER" id="PTHR43371:SF1">
    <property type="entry name" value="RIBONUCLEOSIDE-DIPHOSPHATE REDUCTASE"/>
    <property type="match status" value="1"/>
</dbReference>
<feature type="active site" evidence="13">
    <location>
        <position position="426"/>
    </location>
</feature>
<comment type="caution">
    <text evidence="18">The sequence shown here is derived from an EMBL/GenBank/DDBJ whole genome shotgun (WGS) entry which is preliminary data.</text>
</comment>
<evidence type="ECO:0000256" key="14">
    <source>
        <dbReference type="PIRSR" id="PIRSR613345-2"/>
    </source>
</evidence>
<evidence type="ECO:0000256" key="5">
    <source>
        <dbReference type="ARBA" id="ARBA00022533"/>
    </source>
</evidence>
<dbReference type="EC" id="1.17.4.2" evidence="3"/>
<dbReference type="EMBL" id="BMGR01000001">
    <property type="protein sequence ID" value="GGF88254.1"/>
    <property type="molecule type" value="Genomic_DNA"/>
</dbReference>
<evidence type="ECO:0000256" key="1">
    <source>
        <dbReference type="ARBA" id="ARBA00001922"/>
    </source>
</evidence>
<dbReference type="GO" id="GO:0031419">
    <property type="term" value="F:cobalamin binding"/>
    <property type="evidence" value="ECO:0007669"/>
    <property type="project" value="UniProtKB-KW"/>
</dbReference>
<dbReference type="InterPro" id="IPR000788">
    <property type="entry name" value="RNR_lg_C"/>
</dbReference>
<keyword evidence="6" id="KW-0846">Cobalamin</keyword>
<proteinExistence type="inferred from homology"/>
<evidence type="ECO:0000259" key="17">
    <source>
        <dbReference type="Pfam" id="PF21995"/>
    </source>
</evidence>
<dbReference type="Gene3D" id="3.30.1620.10">
    <property type="entry name" value="b-12 dependent (class ii) ribonucleotide reductase, Chain A, Domain 2"/>
    <property type="match status" value="1"/>
</dbReference>
<keyword evidence="7" id="KW-0235">DNA replication</keyword>
<evidence type="ECO:0000256" key="2">
    <source>
        <dbReference type="ARBA" id="ARBA00005654"/>
    </source>
</evidence>
<dbReference type="RefSeq" id="WP_373289278.1">
    <property type="nucleotide sequence ID" value="NZ_BMGR01000001.1"/>
</dbReference>
<dbReference type="PANTHER" id="PTHR43371">
    <property type="entry name" value="VITAMIN B12-DEPENDENT RIBONUCLEOTIDE REDUCTASE"/>
    <property type="match status" value="1"/>
</dbReference>
<feature type="domain" description="Ribonucleotide reductase alpha-helical" evidence="16">
    <location>
        <begin position="8"/>
        <end position="107"/>
    </location>
</feature>
<dbReference type="GO" id="GO:0004748">
    <property type="term" value="F:ribonucleoside-diphosphate reductase activity, thioredoxin disulfide as acceptor"/>
    <property type="evidence" value="ECO:0007669"/>
    <property type="project" value="InterPro"/>
</dbReference>
<evidence type="ECO:0000256" key="10">
    <source>
        <dbReference type="ARBA" id="ARBA00023284"/>
    </source>
</evidence>
<evidence type="ECO:0000259" key="15">
    <source>
        <dbReference type="Pfam" id="PF02867"/>
    </source>
</evidence>
<gene>
    <name evidence="18" type="primary">rtpR</name>
    <name evidence="18" type="ORF">GCM10010916_01940</name>
</gene>
<dbReference type="GO" id="GO:0008998">
    <property type="term" value="F:ribonucleoside-triphosphate reductase (thioredoxin) activity"/>
    <property type="evidence" value="ECO:0007669"/>
    <property type="project" value="UniProtKB-EC"/>
</dbReference>
<dbReference type="GO" id="GO:0006260">
    <property type="term" value="P:DNA replication"/>
    <property type="evidence" value="ECO:0007669"/>
    <property type="project" value="UniProtKB-KW"/>
</dbReference>
<feature type="domain" description="B12-dependent ribonucleotide reductase insertion" evidence="17">
    <location>
        <begin position="193"/>
        <end position="263"/>
    </location>
</feature>
<organism evidence="18 19">
    <name type="scientific">Paenibacillus abyssi</name>
    <dbReference type="NCBI Taxonomy" id="1340531"/>
    <lineage>
        <taxon>Bacteria</taxon>
        <taxon>Bacillati</taxon>
        <taxon>Bacillota</taxon>
        <taxon>Bacilli</taxon>
        <taxon>Bacillales</taxon>
        <taxon>Paenibacillaceae</taxon>
        <taxon>Paenibacillus</taxon>
    </lineage>
</organism>
<evidence type="ECO:0000256" key="6">
    <source>
        <dbReference type="ARBA" id="ARBA00022628"/>
    </source>
</evidence>
<evidence type="ECO:0000256" key="7">
    <source>
        <dbReference type="ARBA" id="ARBA00022705"/>
    </source>
</evidence>
<evidence type="ECO:0000313" key="18">
    <source>
        <dbReference type="EMBL" id="GGF88254.1"/>
    </source>
</evidence>